<dbReference type="PANTHER" id="PTHR43788:SF16">
    <property type="entry name" value="HELICASE WITH ZINC FINGER 2"/>
    <property type="match status" value="1"/>
</dbReference>
<gene>
    <name evidence="7" type="ORF">TrRE_jg6569</name>
</gene>
<dbReference type="Proteomes" id="UP001165082">
    <property type="component" value="Unassembled WGS sequence"/>
</dbReference>
<keyword evidence="4" id="KW-0067">ATP-binding</keyword>
<evidence type="ECO:0000313" key="8">
    <source>
        <dbReference type="Proteomes" id="UP001165082"/>
    </source>
</evidence>
<dbReference type="InterPro" id="IPR027417">
    <property type="entry name" value="P-loop_NTPase"/>
</dbReference>
<evidence type="ECO:0000313" key="7">
    <source>
        <dbReference type="EMBL" id="GMI10173.1"/>
    </source>
</evidence>
<dbReference type="InterPro" id="IPR041677">
    <property type="entry name" value="DNA2/NAM7_AAA_11"/>
</dbReference>
<evidence type="ECO:0000259" key="6">
    <source>
        <dbReference type="Pfam" id="PF13086"/>
    </source>
</evidence>
<keyword evidence="2" id="KW-0378">Hydrolase</keyword>
<keyword evidence="1" id="KW-0547">Nucleotide-binding</keyword>
<feature type="domain" description="DNA2/NAM7 helicase helicase" evidence="6">
    <location>
        <begin position="203"/>
        <end position="374"/>
    </location>
</feature>
<evidence type="ECO:0000256" key="5">
    <source>
        <dbReference type="SAM" id="MobiDB-lite"/>
    </source>
</evidence>
<dbReference type="EMBL" id="BRXZ01000362">
    <property type="protein sequence ID" value="GMI10173.1"/>
    <property type="molecule type" value="Genomic_DNA"/>
</dbReference>
<dbReference type="GO" id="GO:0016787">
    <property type="term" value="F:hydrolase activity"/>
    <property type="evidence" value="ECO:0007669"/>
    <property type="project" value="UniProtKB-KW"/>
</dbReference>
<feature type="region of interest" description="Disordered" evidence="5">
    <location>
        <begin position="377"/>
        <end position="397"/>
    </location>
</feature>
<accession>A0A9W7KSN0</accession>
<evidence type="ECO:0000256" key="1">
    <source>
        <dbReference type="ARBA" id="ARBA00022741"/>
    </source>
</evidence>
<dbReference type="OrthoDB" id="6513042at2759"/>
<reference evidence="7" key="1">
    <citation type="submission" date="2022-07" db="EMBL/GenBank/DDBJ databases">
        <title>Genome analysis of Parmales, a sister group of diatoms, reveals the evolutionary specialization of diatoms from phago-mixotrophs to photoautotrophs.</title>
        <authorList>
            <person name="Ban H."/>
            <person name="Sato S."/>
            <person name="Yoshikawa S."/>
            <person name="Kazumasa Y."/>
            <person name="Nakamura Y."/>
            <person name="Ichinomiya M."/>
            <person name="Saitoh K."/>
            <person name="Sato N."/>
            <person name="Blanc-Mathieu R."/>
            <person name="Endo H."/>
            <person name="Kuwata A."/>
            <person name="Ogata H."/>
        </authorList>
    </citation>
    <scope>NUCLEOTIDE SEQUENCE</scope>
</reference>
<name>A0A9W7KSN0_9STRA</name>
<dbReference type="InterPro" id="IPR050534">
    <property type="entry name" value="Coronavir_polyprotein_1ab"/>
</dbReference>
<sequence length="397" mass="41493">MYDVALEYRGLVLGGGGEIWRVTKLGPSGLKGSPPPLPRASKFARNDIVALTKTGGPGDYWETPLSDGAVRAEGVVSNGGPYYVDVVLKAGEVSGTFGGGEGDVFRMDRFFSDVTHARMCGAVAALTRVEDGEDGGEGKIDKVIRDTILLSYAKEDGELGRGARESAGGKLDVLSKLIAKSPPQYTQPFLTAAYSTATSGRSFNNPQLTSIAAALTRRLTIIVGPPGTGKTTTGAAIALGASSLQRSVDPSGNSKVLCCAFSNAGADNFAEKLIDSGLTVVRVGRSTAMDPGVVKHSLDWHVDRDAGAQAALKAAALATSRLKSTDRNRERSARSEATLAVQRSIDECQRAAYDALKGCDVVVTTCVGAVDPRLMASLGRGGEEGDGRWRPTANLKL</sequence>
<protein>
    <recommendedName>
        <fullName evidence="6">DNA2/NAM7 helicase helicase domain-containing protein</fullName>
    </recommendedName>
</protein>
<evidence type="ECO:0000256" key="3">
    <source>
        <dbReference type="ARBA" id="ARBA00022806"/>
    </source>
</evidence>
<evidence type="ECO:0000256" key="2">
    <source>
        <dbReference type="ARBA" id="ARBA00022801"/>
    </source>
</evidence>
<dbReference type="Gene3D" id="3.40.50.300">
    <property type="entry name" value="P-loop containing nucleotide triphosphate hydrolases"/>
    <property type="match status" value="1"/>
</dbReference>
<dbReference type="AlphaFoldDB" id="A0A9W7KSN0"/>
<comment type="caution">
    <text evidence="7">The sequence shown here is derived from an EMBL/GenBank/DDBJ whole genome shotgun (WGS) entry which is preliminary data.</text>
</comment>
<keyword evidence="8" id="KW-1185">Reference proteome</keyword>
<dbReference type="PANTHER" id="PTHR43788">
    <property type="entry name" value="DNA2/NAM7 HELICASE FAMILY MEMBER"/>
    <property type="match status" value="1"/>
</dbReference>
<dbReference type="SUPFAM" id="SSF52540">
    <property type="entry name" value="P-loop containing nucleoside triphosphate hydrolases"/>
    <property type="match status" value="1"/>
</dbReference>
<dbReference type="GO" id="GO:0005524">
    <property type="term" value="F:ATP binding"/>
    <property type="evidence" value="ECO:0007669"/>
    <property type="project" value="UniProtKB-KW"/>
</dbReference>
<dbReference type="Pfam" id="PF13086">
    <property type="entry name" value="AAA_11"/>
    <property type="match status" value="1"/>
</dbReference>
<feature type="non-terminal residue" evidence="7">
    <location>
        <position position="1"/>
    </location>
</feature>
<proteinExistence type="predicted"/>
<organism evidence="7 8">
    <name type="scientific">Triparma retinervis</name>
    <dbReference type="NCBI Taxonomy" id="2557542"/>
    <lineage>
        <taxon>Eukaryota</taxon>
        <taxon>Sar</taxon>
        <taxon>Stramenopiles</taxon>
        <taxon>Ochrophyta</taxon>
        <taxon>Bolidophyceae</taxon>
        <taxon>Parmales</taxon>
        <taxon>Triparmaceae</taxon>
        <taxon>Triparma</taxon>
    </lineage>
</organism>
<dbReference type="GO" id="GO:0043139">
    <property type="term" value="F:5'-3' DNA helicase activity"/>
    <property type="evidence" value="ECO:0007669"/>
    <property type="project" value="TreeGrafter"/>
</dbReference>
<keyword evidence="3" id="KW-0347">Helicase</keyword>
<evidence type="ECO:0000256" key="4">
    <source>
        <dbReference type="ARBA" id="ARBA00022840"/>
    </source>
</evidence>